<accession>A0A926DQY7</accession>
<protein>
    <submittedName>
        <fullName evidence="2">Sugar phosphate isomerase/epimerase</fullName>
    </submittedName>
</protein>
<dbReference type="InterPro" id="IPR013022">
    <property type="entry name" value="Xyl_isomerase-like_TIM-brl"/>
</dbReference>
<reference evidence="2" key="1">
    <citation type="submission" date="2020-08" db="EMBL/GenBank/DDBJ databases">
        <title>Genome public.</title>
        <authorList>
            <person name="Liu C."/>
            <person name="Sun Q."/>
        </authorList>
    </citation>
    <scope>NUCLEOTIDE SEQUENCE</scope>
    <source>
        <strain evidence="2">H8</strain>
    </source>
</reference>
<comment type="caution">
    <text evidence="2">The sequence shown here is derived from an EMBL/GenBank/DDBJ whole genome shotgun (WGS) entry which is preliminary data.</text>
</comment>
<dbReference type="InterPro" id="IPR050312">
    <property type="entry name" value="IolE/XylAMocC-like"/>
</dbReference>
<dbReference type="RefSeq" id="WP_249313718.1">
    <property type="nucleotide sequence ID" value="NZ_JACRSU010000005.1"/>
</dbReference>
<keyword evidence="3" id="KW-1185">Reference proteome</keyword>
<dbReference type="PANTHER" id="PTHR12110:SF41">
    <property type="entry name" value="INOSOSE DEHYDRATASE"/>
    <property type="match status" value="1"/>
</dbReference>
<organism evidence="2 3">
    <name type="scientific">Congzhengia minquanensis</name>
    <dbReference type="NCBI Taxonomy" id="2763657"/>
    <lineage>
        <taxon>Bacteria</taxon>
        <taxon>Bacillati</taxon>
        <taxon>Bacillota</taxon>
        <taxon>Clostridia</taxon>
        <taxon>Eubacteriales</taxon>
        <taxon>Oscillospiraceae</taxon>
        <taxon>Congzhengia</taxon>
    </lineage>
</organism>
<proteinExistence type="predicted"/>
<dbReference type="GO" id="GO:0016853">
    <property type="term" value="F:isomerase activity"/>
    <property type="evidence" value="ECO:0007669"/>
    <property type="project" value="UniProtKB-KW"/>
</dbReference>
<evidence type="ECO:0000313" key="3">
    <source>
        <dbReference type="Proteomes" id="UP000611762"/>
    </source>
</evidence>
<keyword evidence="2" id="KW-0413">Isomerase</keyword>
<dbReference type="SUPFAM" id="SSF51658">
    <property type="entry name" value="Xylose isomerase-like"/>
    <property type="match status" value="1"/>
</dbReference>
<dbReference type="InterPro" id="IPR036237">
    <property type="entry name" value="Xyl_isomerase-like_sf"/>
</dbReference>
<name>A0A926DQY7_9FIRM</name>
<dbReference type="Gene3D" id="3.20.20.150">
    <property type="entry name" value="Divalent-metal-dependent TIM barrel enzymes"/>
    <property type="match status" value="1"/>
</dbReference>
<sequence>MLKSGLVSVSFRGLAPEEVAKAAVASQLEGIEWGGDVHVPPGDLERAKQVRAITERAGLETFAYGSYYRAGENENPKQDFLPYLKTAEVLGAPSIRVWAGTKWSWRADEAYVKKVVEDTQIICDMAKERHIKICYEYHGWTLTDNRFSAVDTVKLVQRDNLYLYWQPNFALTEDENRLALKMALPYLDHVHVFYWDANEAKFPLSQGKTLWKSFIDIVKSDGKRHGFMLEFLKDNSTQQCANDAHTLNSLLI</sequence>
<dbReference type="PANTHER" id="PTHR12110">
    <property type="entry name" value="HYDROXYPYRUVATE ISOMERASE"/>
    <property type="match status" value="1"/>
</dbReference>
<gene>
    <name evidence="2" type="ORF">H8698_11975</name>
</gene>
<dbReference type="Pfam" id="PF01261">
    <property type="entry name" value="AP_endonuc_2"/>
    <property type="match status" value="1"/>
</dbReference>
<dbReference type="Proteomes" id="UP000611762">
    <property type="component" value="Unassembled WGS sequence"/>
</dbReference>
<dbReference type="EMBL" id="JACRSU010000005">
    <property type="protein sequence ID" value="MBC8541695.1"/>
    <property type="molecule type" value="Genomic_DNA"/>
</dbReference>
<dbReference type="AlphaFoldDB" id="A0A926DQY7"/>
<feature type="domain" description="Xylose isomerase-like TIM barrel" evidence="1">
    <location>
        <begin position="22"/>
        <end position="234"/>
    </location>
</feature>
<evidence type="ECO:0000313" key="2">
    <source>
        <dbReference type="EMBL" id="MBC8541695.1"/>
    </source>
</evidence>
<evidence type="ECO:0000259" key="1">
    <source>
        <dbReference type="Pfam" id="PF01261"/>
    </source>
</evidence>